<dbReference type="Proteomes" id="UP000038045">
    <property type="component" value="Unplaced"/>
</dbReference>
<keyword evidence="2" id="KW-0472">Membrane</keyword>
<evidence type="ECO:0000313" key="4">
    <source>
        <dbReference type="WBParaSite" id="PTRK_0001793100.1"/>
    </source>
</evidence>
<name>A0A0N5A7F0_PARTI</name>
<accession>A0A0N5A7F0</accession>
<feature type="transmembrane region" description="Helical" evidence="2">
    <location>
        <begin position="20"/>
        <end position="40"/>
    </location>
</feature>
<keyword evidence="3" id="KW-1185">Reference proteome</keyword>
<keyword evidence="2" id="KW-1133">Transmembrane helix</keyword>
<reference evidence="4" key="1">
    <citation type="submission" date="2017-02" db="UniProtKB">
        <authorList>
            <consortium name="WormBaseParasite"/>
        </authorList>
    </citation>
    <scope>IDENTIFICATION</scope>
</reference>
<feature type="region of interest" description="Disordered" evidence="1">
    <location>
        <begin position="80"/>
        <end position="102"/>
    </location>
</feature>
<feature type="compositionally biased region" description="Polar residues" evidence="1">
    <location>
        <begin position="91"/>
        <end position="102"/>
    </location>
</feature>
<sequence>MGLEDNDVAVQYGFPKRNVNMLALLGCITIIISNILFIILMSCASRERDYEIQEAKDLSLEGRINRITYRAINKYKSAPVTRRRLKDTKPTKSFNSTPNSGN</sequence>
<dbReference type="AlphaFoldDB" id="A0A0N5A7F0"/>
<organism evidence="3 4">
    <name type="scientific">Parastrongyloides trichosuri</name>
    <name type="common">Possum-specific nematode worm</name>
    <dbReference type="NCBI Taxonomy" id="131310"/>
    <lineage>
        <taxon>Eukaryota</taxon>
        <taxon>Metazoa</taxon>
        <taxon>Ecdysozoa</taxon>
        <taxon>Nematoda</taxon>
        <taxon>Chromadorea</taxon>
        <taxon>Rhabditida</taxon>
        <taxon>Tylenchina</taxon>
        <taxon>Panagrolaimomorpha</taxon>
        <taxon>Strongyloidoidea</taxon>
        <taxon>Strongyloididae</taxon>
        <taxon>Parastrongyloides</taxon>
    </lineage>
</organism>
<evidence type="ECO:0000256" key="1">
    <source>
        <dbReference type="SAM" id="MobiDB-lite"/>
    </source>
</evidence>
<evidence type="ECO:0000313" key="3">
    <source>
        <dbReference type="Proteomes" id="UP000038045"/>
    </source>
</evidence>
<protein>
    <submittedName>
        <fullName evidence="4">Col_cuticle_N domain-containing protein</fullName>
    </submittedName>
</protein>
<keyword evidence="2" id="KW-0812">Transmembrane</keyword>
<proteinExistence type="predicted"/>
<dbReference type="WBParaSite" id="PTRK_0001793100.1">
    <property type="protein sequence ID" value="PTRK_0001793100.1"/>
    <property type="gene ID" value="PTRK_0001793100"/>
</dbReference>
<evidence type="ECO:0000256" key="2">
    <source>
        <dbReference type="SAM" id="Phobius"/>
    </source>
</evidence>